<accession>A0A941E7N7</accession>
<dbReference type="Gene3D" id="3.40.710.10">
    <property type="entry name" value="DD-peptidase/beta-lactamase superfamily"/>
    <property type="match status" value="1"/>
</dbReference>
<feature type="chain" id="PRO_5037690144" evidence="3">
    <location>
        <begin position="36"/>
        <end position="560"/>
    </location>
</feature>
<dbReference type="NCBIfam" id="TIGR00666">
    <property type="entry name" value="PBP4"/>
    <property type="match status" value="1"/>
</dbReference>
<dbReference type="GO" id="GO:0009002">
    <property type="term" value="F:serine-type D-Ala-D-Ala carboxypeptidase activity"/>
    <property type="evidence" value="ECO:0007669"/>
    <property type="project" value="UniProtKB-EC"/>
</dbReference>
<dbReference type="GO" id="GO:0000270">
    <property type="term" value="P:peptidoglycan metabolic process"/>
    <property type="evidence" value="ECO:0007669"/>
    <property type="project" value="TreeGrafter"/>
</dbReference>
<dbReference type="Proteomes" id="UP000676325">
    <property type="component" value="Unassembled WGS sequence"/>
</dbReference>
<organism evidence="4 5">
    <name type="scientific">Actinospica acidithermotolerans</name>
    <dbReference type="NCBI Taxonomy" id="2828514"/>
    <lineage>
        <taxon>Bacteria</taxon>
        <taxon>Bacillati</taxon>
        <taxon>Actinomycetota</taxon>
        <taxon>Actinomycetes</taxon>
        <taxon>Catenulisporales</taxon>
        <taxon>Actinospicaceae</taxon>
        <taxon>Actinospica</taxon>
    </lineage>
</organism>
<evidence type="ECO:0000256" key="1">
    <source>
        <dbReference type="ARBA" id="ARBA00006096"/>
    </source>
</evidence>
<dbReference type="Pfam" id="PF02113">
    <property type="entry name" value="Peptidase_S13"/>
    <property type="match status" value="1"/>
</dbReference>
<dbReference type="PANTHER" id="PTHR30023:SF0">
    <property type="entry name" value="PENICILLIN-SENSITIVE CARBOXYPEPTIDASE A"/>
    <property type="match status" value="1"/>
</dbReference>
<dbReference type="GO" id="GO:0006508">
    <property type="term" value="P:proteolysis"/>
    <property type="evidence" value="ECO:0007669"/>
    <property type="project" value="InterPro"/>
</dbReference>
<name>A0A941E7N7_9ACTN</name>
<evidence type="ECO:0000313" key="4">
    <source>
        <dbReference type="EMBL" id="MBR7827855.1"/>
    </source>
</evidence>
<dbReference type="PRINTS" id="PR00922">
    <property type="entry name" value="DADACBPTASE3"/>
</dbReference>
<dbReference type="Gene3D" id="3.50.80.20">
    <property type="entry name" value="D-Ala-D-Ala carboxypeptidase C, peptidase S13"/>
    <property type="match status" value="1"/>
</dbReference>
<feature type="signal peptide" evidence="3">
    <location>
        <begin position="1"/>
        <end position="35"/>
    </location>
</feature>
<evidence type="ECO:0000256" key="3">
    <source>
        <dbReference type="SAM" id="SignalP"/>
    </source>
</evidence>
<keyword evidence="4" id="KW-0645">Protease</keyword>
<keyword evidence="3" id="KW-0732">Signal</keyword>
<comment type="similarity">
    <text evidence="1">Belongs to the peptidase S13 family.</text>
</comment>
<proteinExistence type="inferred from homology"/>
<dbReference type="RefSeq" id="WP_212518997.1">
    <property type="nucleotide sequence ID" value="NZ_JAGSOH010000043.1"/>
</dbReference>
<dbReference type="SUPFAM" id="SSF56601">
    <property type="entry name" value="beta-lactamase/transpeptidase-like"/>
    <property type="match status" value="1"/>
</dbReference>
<evidence type="ECO:0000256" key="2">
    <source>
        <dbReference type="ARBA" id="ARBA00022801"/>
    </source>
</evidence>
<dbReference type="AlphaFoldDB" id="A0A941E7N7"/>
<dbReference type="PANTHER" id="PTHR30023">
    <property type="entry name" value="D-ALANYL-D-ALANINE CARBOXYPEPTIDASE"/>
    <property type="match status" value="1"/>
</dbReference>
<keyword evidence="4" id="KW-0121">Carboxypeptidase</keyword>
<protein>
    <submittedName>
        <fullName evidence="4">D-alanyl-D-alanine carboxypeptidase/D-alanyl-D-alanine-endopeptidase</fullName>
        <ecNumber evidence="4">3.4.16.4</ecNumber>
    </submittedName>
</protein>
<evidence type="ECO:0000313" key="5">
    <source>
        <dbReference type="Proteomes" id="UP000676325"/>
    </source>
</evidence>
<dbReference type="EC" id="3.4.16.4" evidence="4"/>
<reference evidence="4" key="1">
    <citation type="submission" date="2021-04" db="EMBL/GenBank/DDBJ databases">
        <title>Genome based classification of Actinospica acidithermotolerans sp. nov., an actinobacterium isolated from an Indonesian hot spring.</title>
        <authorList>
            <person name="Kusuma A.B."/>
            <person name="Putra K.E."/>
            <person name="Nafisah S."/>
            <person name="Loh J."/>
            <person name="Nouioui I."/>
            <person name="Goodfellow M."/>
        </authorList>
    </citation>
    <scope>NUCLEOTIDE SEQUENCE</scope>
    <source>
        <strain evidence="4">MGRD01-02</strain>
    </source>
</reference>
<keyword evidence="2 4" id="KW-0378">Hydrolase</keyword>
<dbReference type="InterPro" id="IPR000667">
    <property type="entry name" value="Peptidase_S13"/>
</dbReference>
<sequence length="560" mass="57795">MMKKLMRGRLSAWAAAGAALVMTAGGIAAAPPVLADTPVAGAPTATAHAGDLSPAIEAIMHKPGYEHAQWGLLEVDPRTGKVIHSQFANQGFIPGSDTKLVTISSAWHTLGPDHRFTTPVYAVGTHNGSTLAGNLVLVAQGDLTMGGRTKPDGSVDYTDVDHTSANDLPGATLTPEDPLAGIDQIAQQVRDAGITRVNGDVIIDPRLFTPPALDPQPTPLIINDNLIDLLTTPTTAGAPARLTWRPQVAPYQVTSSVRTVAAGGPTDITVSASPDGTRITVSGTIAAGTQPVLRTSNIQDPNTFGRTALIEALGRAGVTVSAAPTGPNLLDELPAGYGGDARVAAYVSPPYRQYAKLILKVSHNLGANLALCNMATFEGGSDCFSAFPIEHGFLADVAHVDPAQFQLDDGRGGDATERATPTGLAGILAYWLTTPDADAFRLSLPILGVDGSNASSCTDCPAKGKVFAKPGTVIGTDRLNNGLAVADQSQAGYLRTDDGRTLIFVVLVNGAVAPDIQGVVDIFNDSNDISALLQEEASASPCACAAPDGMLPPARNQCCS</sequence>
<dbReference type="EMBL" id="JAGSOH010000043">
    <property type="protein sequence ID" value="MBR7827855.1"/>
    <property type="molecule type" value="Genomic_DNA"/>
</dbReference>
<comment type="caution">
    <text evidence="4">The sequence shown here is derived from an EMBL/GenBank/DDBJ whole genome shotgun (WGS) entry which is preliminary data.</text>
</comment>
<keyword evidence="5" id="KW-1185">Reference proteome</keyword>
<gene>
    <name evidence="4" type="primary">dacB</name>
    <name evidence="4" type="ORF">KDK95_16165</name>
</gene>
<dbReference type="InterPro" id="IPR012338">
    <property type="entry name" value="Beta-lactam/transpept-like"/>
</dbReference>